<dbReference type="InterPro" id="IPR003646">
    <property type="entry name" value="SH3-like_bac-type"/>
</dbReference>
<feature type="domain" description="SH3b" evidence="3">
    <location>
        <begin position="85"/>
        <end position="146"/>
    </location>
</feature>
<evidence type="ECO:0000313" key="4">
    <source>
        <dbReference type="EMBL" id="ROQ27639.1"/>
    </source>
</evidence>
<name>A0A3N1PHT9_9GAMM</name>
<dbReference type="RefSeq" id="WP_123421428.1">
    <property type="nucleotide sequence ID" value="NZ_RJUL01000004.1"/>
</dbReference>
<dbReference type="AlphaFoldDB" id="A0A3N1PHT9"/>
<organism evidence="4 5">
    <name type="scientific">Gallaecimonas pentaromativorans</name>
    <dbReference type="NCBI Taxonomy" id="584787"/>
    <lineage>
        <taxon>Bacteria</taxon>
        <taxon>Pseudomonadati</taxon>
        <taxon>Pseudomonadota</taxon>
        <taxon>Gammaproteobacteria</taxon>
        <taxon>Enterobacterales</taxon>
        <taxon>Gallaecimonadaceae</taxon>
        <taxon>Gallaecimonas</taxon>
    </lineage>
</organism>
<accession>A0A3N1PHT9</accession>
<dbReference type="PROSITE" id="PS51781">
    <property type="entry name" value="SH3B"/>
    <property type="match status" value="1"/>
</dbReference>
<evidence type="ECO:0000313" key="5">
    <source>
        <dbReference type="Proteomes" id="UP000268033"/>
    </source>
</evidence>
<dbReference type="Gene3D" id="2.30.30.40">
    <property type="entry name" value="SH3 Domains"/>
    <property type="match status" value="1"/>
</dbReference>
<dbReference type="STRING" id="584787.GCA_001247655_01157"/>
<feature type="signal peptide" evidence="2">
    <location>
        <begin position="1"/>
        <end position="21"/>
    </location>
</feature>
<evidence type="ECO:0000256" key="2">
    <source>
        <dbReference type="SAM" id="SignalP"/>
    </source>
</evidence>
<dbReference type="EMBL" id="RJUL01000004">
    <property type="protein sequence ID" value="ROQ27639.1"/>
    <property type="molecule type" value="Genomic_DNA"/>
</dbReference>
<feature type="chain" id="PRO_5017988927" evidence="2">
    <location>
        <begin position="22"/>
        <end position="146"/>
    </location>
</feature>
<evidence type="ECO:0000259" key="3">
    <source>
        <dbReference type="PROSITE" id="PS51781"/>
    </source>
</evidence>
<gene>
    <name evidence="4" type="ORF">EDC28_104292</name>
</gene>
<evidence type="ECO:0000256" key="1">
    <source>
        <dbReference type="SAM" id="MobiDB-lite"/>
    </source>
</evidence>
<dbReference type="SMART" id="SM00287">
    <property type="entry name" value="SH3b"/>
    <property type="match status" value="1"/>
</dbReference>
<reference evidence="4 5" key="1">
    <citation type="submission" date="2018-11" db="EMBL/GenBank/DDBJ databases">
        <title>Genomic Encyclopedia of Type Strains, Phase IV (KMG-IV): sequencing the most valuable type-strain genomes for metagenomic binning, comparative biology and taxonomic classification.</title>
        <authorList>
            <person name="Goeker M."/>
        </authorList>
    </citation>
    <scope>NUCLEOTIDE SEQUENCE [LARGE SCALE GENOMIC DNA]</scope>
    <source>
        <strain evidence="4 5">DSM 21945</strain>
    </source>
</reference>
<keyword evidence="5" id="KW-1185">Reference proteome</keyword>
<protein>
    <submittedName>
        <fullName evidence="4">SH3 domain-containing protein</fullName>
    </submittedName>
</protein>
<comment type="caution">
    <text evidence="4">The sequence shown here is derived from an EMBL/GenBank/DDBJ whole genome shotgun (WGS) entry which is preliminary data.</text>
</comment>
<feature type="compositionally biased region" description="Basic and acidic residues" evidence="1">
    <location>
        <begin position="52"/>
        <end position="78"/>
    </location>
</feature>
<sequence length="146" mass="15683">MKVTLPLLAAASLLLPAVSQAAPCKEGKPCQENHSPQPEQHHDQNLHQGKGNKAEQHKPEHRLGKSEHAMAGKGEHRGPPHAVPGHNYRIKVKSARIRKGPGTGYGIVRTLPLGHNVVPVEVSGDWVKIDVGGQVGWVSISLLAEL</sequence>
<keyword evidence="2" id="KW-0732">Signal</keyword>
<feature type="region of interest" description="Disordered" evidence="1">
    <location>
        <begin position="24"/>
        <end position="86"/>
    </location>
</feature>
<proteinExistence type="predicted"/>
<dbReference type="Pfam" id="PF08239">
    <property type="entry name" value="SH3_3"/>
    <property type="match status" value="1"/>
</dbReference>
<dbReference type="Proteomes" id="UP000268033">
    <property type="component" value="Unassembled WGS sequence"/>
</dbReference>